<name>X1IJU0_9ZZZZ</name>
<keyword evidence="6" id="KW-0238">DNA-binding</keyword>
<evidence type="ECO:0000256" key="7">
    <source>
        <dbReference type="ARBA" id="ARBA00049244"/>
    </source>
</evidence>
<dbReference type="InterPro" id="IPR023211">
    <property type="entry name" value="DNA_pol_palm_dom_sf"/>
</dbReference>
<accession>X1IJU0</accession>
<dbReference type="GO" id="GO:0006261">
    <property type="term" value="P:DNA-templated DNA replication"/>
    <property type="evidence" value="ECO:0007669"/>
    <property type="project" value="TreeGrafter"/>
</dbReference>
<dbReference type="InterPro" id="IPR006172">
    <property type="entry name" value="DNA-dir_DNA_pol_B"/>
</dbReference>
<evidence type="ECO:0000259" key="8">
    <source>
        <dbReference type="Pfam" id="PF00136"/>
    </source>
</evidence>
<evidence type="ECO:0000313" key="9">
    <source>
        <dbReference type="EMBL" id="GAH66394.1"/>
    </source>
</evidence>
<evidence type="ECO:0000256" key="4">
    <source>
        <dbReference type="ARBA" id="ARBA00022695"/>
    </source>
</evidence>
<evidence type="ECO:0000256" key="2">
    <source>
        <dbReference type="ARBA" id="ARBA00012417"/>
    </source>
</evidence>
<dbReference type="EC" id="2.7.7.7" evidence="2"/>
<dbReference type="GO" id="GO:0003887">
    <property type="term" value="F:DNA-directed DNA polymerase activity"/>
    <property type="evidence" value="ECO:0007669"/>
    <property type="project" value="UniProtKB-KW"/>
</dbReference>
<evidence type="ECO:0000256" key="5">
    <source>
        <dbReference type="ARBA" id="ARBA00022932"/>
    </source>
</evidence>
<evidence type="ECO:0000256" key="3">
    <source>
        <dbReference type="ARBA" id="ARBA00022679"/>
    </source>
</evidence>
<dbReference type="InterPro" id="IPR043502">
    <property type="entry name" value="DNA/RNA_pol_sf"/>
</dbReference>
<reference evidence="9" key="1">
    <citation type="journal article" date="2014" name="Front. Microbiol.">
        <title>High frequency of phylogenetically diverse reductive dehalogenase-homologous genes in deep subseafloor sedimentary metagenomes.</title>
        <authorList>
            <person name="Kawai M."/>
            <person name="Futagami T."/>
            <person name="Toyoda A."/>
            <person name="Takaki Y."/>
            <person name="Nishi S."/>
            <person name="Hori S."/>
            <person name="Arai W."/>
            <person name="Tsubouchi T."/>
            <person name="Morono Y."/>
            <person name="Uchiyama I."/>
            <person name="Ito T."/>
            <person name="Fujiyama A."/>
            <person name="Inagaki F."/>
            <person name="Takami H."/>
        </authorList>
    </citation>
    <scope>NUCLEOTIDE SEQUENCE</scope>
    <source>
        <strain evidence="9">Expedition CK06-06</strain>
    </source>
</reference>
<dbReference type="Pfam" id="PF00136">
    <property type="entry name" value="DNA_pol_B"/>
    <property type="match status" value="1"/>
</dbReference>
<keyword evidence="5" id="KW-0239">DNA-directed DNA polymerase</keyword>
<comment type="caution">
    <text evidence="9">The sequence shown here is derived from an EMBL/GenBank/DDBJ whole genome shotgun (WGS) entry which is preliminary data.</text>
</comment>
<dbReference type="InterPro" id="IPR050240">
    <property type="entry name" value="DNA_pol_type-B"/>
</dbReference>
<dbReference type="GO" id="GO:0000166">
    <property type="term" value="F:nucleotide binding"/>
    <property type="evidence" value="ECO:0007669"/>
    <property type="project" value="InterPro"/>
</dbReference>
<dbReference type="InterPro" id="IPR006134">
    <property type="entry name" value="DNA-dir_DNA_pol_B_multi_dom"/>
</dbReference>
<sequence length="256" mass="29186">PFFKSLISDLITILLRMTKMPLHDLIRHQISAWIKNIFYFEHREKNYLIPKRSEISDLKKGGRSQSIIEGKGFQGAIVIDPVPGAHYNVVVLDFASLYPSIIKEYNLSYETVQCPHETCKENFIKGISYHVCNKRIGIFSYVTGFFRDVRVKYFKPKSSDKLIPQKQRNIFQVLQQALKVFINGSYGVFGSPNFPLFCLPVAESTTGIGRYSIQSAVKKAESLGIQVLYGDTDSIFLKSPTNSQLNEISNWSKDEL</sequence>
<feature type="non-terminal residue" evidence="9">
    <location>
        <position position="1"/>
    </location>
</feature>
<dbReference type="PRINTS" id="PR00106">
    <property type="entry name" value="DNAPOLB"/>
</dbReference>
<dbReference type="Gene3D" id="1.10.287.690">
    <property type="entry name" value="Helix hairpin bin"/>
    <property type="match status" value="1"/>
</dbReference>
<dbReference type="PROSITE" id="PS00116">
    <property type="entry name" value="DNA_POLYMERASE_B"/>
    <property type="match status" value="1"/>
</dbReference>
<dbReference type="AlphaFoldDB" id="X1IJU0"/>
<dbReference type="SUPFAM" id="SSF56672">
    <property type="entry name" value="DNA/RNA polymerases"/>
    <property type="match status" value="1"/>
</dbReference>
<evidence type="ECO:0000256" key="1">
    <source>
        <dbReference type="ARBA" id="ARBA00005755"/>
    </source>
</evidence>
<dbReference type="EMBL" id="BARU01034683">
    <property type="protein sequence ID" value="GAH66394.1"/>
    <property type="molecule type" value="Genomic_DNA"/>
</dbReference>
<feature type="domain" description="DNA-directed DNA polymerase family B multifunctional" evidence="8">
    <location>
        <begin position="26"/>
        <end position="242"/>
    </location>
</feature>
<protein>
    <recommendedName>
        <fullName evidence="2">DNA-directed DNA polymerase</fullName>
        <ecNumber evidence="2">2.7.7.7</ecNumber>
    </recommendedName>
</protein>
<comment type="similarity">
    <text evidence="1">Belongs to the DNA polymerase type-B family.</text>
</comment>
<dbReference type="Gene3D" id="3.90.1600.10">
    <property type="entry name" value="Palm domain of DNA polymerase"/>
    <property type="match status" value="1"/>
</dbReference>
<dbReference type="PANTHER" id="PTHR10322">
    <property type="entry name" value="DNA POLYMERASE CATALYTIC SUBUNIT"/>
    <property type="match status" value="1"/>
</dbReference>
<keyword evidence="4" id="KW-0548">Nucleotidyltransferase</keyword>
<keyword evidence="3" id="KW-0808">Transferase</keyword>
<evidence type="ECO:0000256" key="6">
    <source>
        <dbReference type="ARBA" id="ARBA00023125"/>
    </source>
</evidence>
<feature type="non-terminal residue" evidence="9">
    <location>
        <position position="256"/>
    </location>
</feature>
<dbReference type="GO" id="GO:0003677">
    <property type="term" value="F:DNA binding"/>
    <property type="evidence" value="ECO:0007669"/>
    <property type="project" value="UniProtKB-KW"/>
</dbReference>
<proteinExistence type="inferred from homology"/>
<organism evidence="9">
    <name type="scientific">marine sediment metagenome</name>
    <dbReference type="NCBI Taxonomy" id="412755"/>
    <lineage>
        <taxon>unclassified sequences</taxon>
        <taxon>metagenomes</taxon>
        <taxon>ecological metagenomes</taxon>
    </lineage>
</organism>
<dbReference type="PANTHER" id="PTHR10322:SF20">
    <property type="entry name" value="DNA POLYMERASE 1"/>
    <property type="match status" value="1"/>
</dbReference>
<dbReference type="InterPro" id="IPR017964">
    <property type="entry name" value="DNA-dir_DNA_pol_B_CS"/>
</dbReference>
<gene>
    <name evidence="9" type="ORF">S03H2_54399</name>
</gene>
<comment type="catalytic activity">
    <reaction evidence="7">
        <text>DNA(n) + a 2'-deoxyribonucleoside 5'-triphosphate = DNA(n+1) + diphosphate</text>
        <dbReference type="Rhea" id="RHEA:22508"/>
        <dbReference type="Rhea" id="RHEA-COMP:17339"/>
        <dbReference type="Rhea" id="RHEA-COMP:17340"/>
        <dbReference type="ChEBI" id="CHEBI:33019"/>
        <dbReference type="ChEBI" id="CHEBI:61560"/>
        <dbReference type="ChEBI" id="CHEBI:173112"/>
        <dbReference type="EC" id="2.7.7.7"/>
    </reaction>
</comment>